<dbReference type="Proteomes" id="UP000708298">
    <property type="component" value="Unassembled WGS sequence"/>
</dbReference>
<proteinExistence type="predicted"/>
<gene>
    <name evidence="1" type="ORF">ASILVAE211_17130</name>
</gene>
<evidence type="ECO:0000313" key="2">
    <source>
        <dbReference type="Proteomes" id="UP000708298"/>
    </source>
</evidence>
<dbReference type="EMBL" id="JAESVB010000009">
    <property type="protein sequence ID" value="MCB8876920.1"/>
    <property type="molecule type" value="Genomic_DNA"/>
</dbReference>
<evidence type="ECO:0000313" key="1">
    <source>
        <dbReference type="EMBL" id="MCB8876920.1"/>
    </source>
</evidence>
<dbReference type="RefSeq" id="WP_227322579.1">
    <property type="nucleotide sequence ID" value="NZ_JAESVB010000009.1"/>
</dbReference>
<name>A0A963YV02_9PROT</name>
<dbReference type="AlphaFoldDB" id="A0A963YV02"/>
<keyword evidence="2" id="KW-1185">Reference proteome</keyword>
<reference evidence="1" key="1">
    <citation type="journal article" date="2021" name="Microorganisms">
        <title>Acidisoma silvae sp. nov. and Acidisomacellulosilytica sp. nov., Two Acidophilic Bacteria Isolated from Decaying Wood, Hydrolyzing Cellulose and Producing Poly-3-hydroxybutyrate.</title>
        <authorList>
            <person name="Mieszkin S."/>
            <person name="Pouder E."/>
            <person name="Uroz S."/>
            <person name="Simon-Colin C."/>
            <person name="Alain K."/>
        </authorList>
    </citation>
    <scope>NUCLEOTIDE SEQUENCE</scope>
    <source>
        <strain evidence="1">HW T2.11</strain>
    </source>
</reference>
<protein>
    <submittedName>
        <fullName evidence="1">Uncharacterized protein</fullName>
    </submittedName>
</protein>
<comment type="caution">
    <text evidence="1">The sequence shown here is derived from an EMBL/GenBank/DDBJ whole genome shotgun (WGS) entry which is preliminary data.</text>
</comment>
<reference evidence="1" key="2">
    <citation type="submission" date="2021-01" db="EMBL/GenBank/DDBJ databases">
        <authorList>
            <person name="Mieszkin S."/>
            <person name="Pouder E."/>
            <person name="Alain K."/>
        </authorList>
    </citation>
    <scope>NUCLEOTIDE SEQUENCE</scope>
    <source>
        <strain evidence="1">HW T2.11</strain>
    </source>
</reference>
<accession>A0A963YV02</accession>
<organism evidence="1 2">
    <name type="scientific">Acidisoma silvae</name>
    <dbReference type="NCBI Taxonomy" id="2802396"/>
    <lineage>
        <taxon>Bacteria</taxon>
        <taxon>Pseudomonadati</taxon>
        <taxon>Pseudomonadota</taxon>
        <taxon>Alphaproteobacteria</taxon>
        <taxon>Acetobacterales</taxon>
        <taxon>Acidocellaceae</taxon>
        <taxon>Acidisoma</taxon>
    </lineage>
</organism>
<sequence length="71" mass="7929">MRKSEVIEVDGVFVGAAILQDNRDECAFYATHDLVRSLHGQILPSLKAIRSEAARQFRGMKRADLSVKTLV</sequence>